<evidence type="ECO:0000313" key="11">
    <source>
        <dbReference type="Proteomes" id="UP000029507"/>
    </source>
</evidence>
<gene>
    <name evidence="10" type="ORF">PSTEL_13915</name>
</gene>
<dbReference type="GO" id="GO:0045151">
    <property type="term" value="P:acetoin biosynthetic process"/>
    <property type="evidence" value="ECO:0007669"/>
    <property type="project" value="UniProtKB-UniRule"/>
</dbReference>
<dbReference type="SUPFAM" id="SSF117856">
    <property type="entry name" value="AF0104/ALDC/Ptd012-like"/>
    <property type="match status" value="1"/>
</dbReference>
<dbReference type="GO" id="GO:0047605">
    <property type="term" value="F:acetolactate decarboxylase activity"/>
    <property type="evidence" value="ECO:0007669"/>
    <property type="project" value="UniProtKB-UniRule"/>
</dbReference>
<dbReference type="KEGG" id="pste:PSTEL_13915"/>
<evidence type="ECO:0000256" key="1">
    <source>
        <dbReference type="ARBA" id="ARBA00001784"/>
    </source>
</evidence>
<evidence type="ECO:0000256" key="6">
    <source>
        <dbReference type="ARBA" id="ARBA00022793"/>
    </source>
</evidence>
<dbReference type="EMBL" id="CP009286">
    <property type="protein sequence ID" value="AIQ64023.1"/>
    <property type="molecule type" value="Genomic_DNA"/>
</dbReference>
<dbReference type="AlphaFoldDB" id="A0A089LXP4"/>
<reference evidence="10 11" key="1">
    <citation type="submission" date="2014-08" db="EMBL/GenBank/DDBJ databases">
        <title>Comparative genomics of the Paenibacillus odorifer group.</title>
        <authorList>
            <person name="den Bakker H.C."/>
            <person name="Tsai Y.-C."/>
            <person name="Martin N."/>
            <person name="Korlach J."/>
            <person name="Wiedmann M."/>
        </authorList>
    </citation>
    <scope>NUCLEOTIDE SEQUENCE [LARGE SCALE GENOMIC DNA]</scope>
    <source>
        <strain evidence="10 11">DSM 14472</strain>
    </source>
</reference>
<dbReference type="PANTHER" id="PTHR35524:SF1">
    <property type="entry name" value="ALPHA-ACETOLACTATE DECARBOXYLASE"/>
    <property type="match status" value="1"/>
</dbReference>
<evidence type="ECO:0000256" key="5">
    <source>
        <dbReference type="ARBA" id="ARBA00020164"/>
    </source>
</evidence>
<dbReference type="EC" id="4.1.1.5" evidence="4 9"/>
<dbReference type="PIRSF" id="PIRSF001332">
    <property type="entry name" value="Acetolac_decarb"/>
    <property type="match status" value="1"/>
</dbReference>
<dbReference type="UniPathway" id="UPA00626">
    <property type="reaction ID" value="UER00678"/>
</dbReference>
<evidence type="ECO:0000256" key="7">
    <source>
        <dbReference type="ARBA" id="ARBA00023061"/>
    </source>
</evidence>
<dbReference type="RefSeq" id="WP_038695983.1">
    <property type="nucleotide sequence ID" value="NZ_CP009286.1"/>
</dbReference>
<dbReference type="CDD" id="cd17299">
    <property type="entry name" value="acetolactate_decarboxylase"/>
    <property type="match status" value="1"/>
</dbReference>
<organism evidence="10 11">
    <name type="scientific">Paenibacillus stellifer</name>
    <dbReference type="NCBI Taxonomy" id="169760"/>
    <lineage>
        <taxon>Bacteria</taxon>
        <taxon>Bacillati</taxon>
        <taxon>Bacillota</taxon>
        <taxon>Bacilli</taxon>
        <taxon>Bacillales</taxon>
        <taxon>Paenibacillaceae</taxon>
        <taxon>Paenibacillus</taxon>
    </lineage>
</organism>
<evidence type="ECO:0000256" key="2">
    <source>
        <dbReference type="ARBA" id="ARBA00005170"/>
    </source>
</evidence>
<name>A0A089LXP4_9BACL</name>
<dbReference type="PANTHER" id="PTHR35524">
    <property type="entry name" value="ALPHA-ACETOLACTATE DECARBOXYLASE"/>
    <property type="match status" value="1"/>
</dbReference>
<sequence>MYEPKAANRELSLVLGDMDTVYQVSTYGAVFAGVLDGFVPLKDLSKWGDFGIGSITGLHGEIAILDGIIHHFDEYGQTRSIDREDLTPKMLLSFFKTDQIVPLHTAATYEETKSAIEQALPSANIMYAIKIEGLFEVLRTKCYPAQPKPYPKGINTALSKHVRTYHNERGTLVGYLMPEHLGEISGLSYHFHFITEDGKYGGHMIDFTLIDGTAYLDYKHTLRLVLPSDEEYYQADLSDTMNILQQVVDISLQ</sequence>
<keyword evidence="6 9" id="KW-0210">Decarboxylase</keyword>
<evidence type="ECO:0000256" key="9">
    <source>
        <dbReference type="PIRNR" id="PIRNR001332"/>
    </source>
</evidence>
<comment type="catalytic activity">
    <reaction evidence="1 9">
        <text>(2S)-2-acetolactate + H(+) = (R)-acetoin + CO2</text>
        <dbReference type="Rhea" id="RHEA:21580"/>
        <dbReference type="ChEBI" id="CHEBI:15378"/>
        <dbReference type="ChEBI" id="CHEBI:15686"/>
        <dbReference type="ChEBI" id="CHEBI:16526"/>
        <dbReference type="ChEBI" id="CHEBI:58476"/>
        <dbReference type="EC" id="4.1.1.5"/>
    </reaction>
</comment>
<dbReference type="HOGENOM" id="CLU_072561_0_0_9"/>
<keyword evidence="11" id="KW-1185">Reference proteome</keyword>
<evidence type="ECO:0000313" key="10">
    <source>
        <dbReference type="EMBL" id="AIQ64023.1"/>
    </source>
</evidence>
<evidence type="ECO:0000256" key="3">
    <source>
        <dbReference type="ARBA" id="ARBA00007106"/>
    </source>
</evidence>
<proteinExistence type="inferred from homology"/>
<protein>
    <recommendedName>
        <fullName evidence="5 9">Alpha-acetolactate decarboxylase</fullName>
        <ecNumber evidence="4 9">4.1.1.5</ecNumber>
    </recommendedName>
</protein>
<keyword evidence="7 9" id="KW-0005">Acetoin biosynthesis</keyword>
<dbReference type="STRING" id="169760.PSTEL_13915"/>
<keyword evidence="8 9" id="KW-0456">Lyase</keyword>
<comment type="pathway">
    <text evidence="2 9">Polyol metabolism; (R,R)-butane-2,3-diol biosynthesis; (R,R)-butane-2,3-diol from pyruvate: step 2/3.</text>
</comment>
<comment type="similarity">
    <text evidence="3 9">Belongs to the alpha-acetolactate decarboxylase family.</text>
</comment>
<evidence type="ECO:0000256" key="8">
    <source>
        <dbReference type="ARBA" id="ARBA00023239"/>
    </source>
</evidence>
<dbReference type="Gene3D" id="3.30.1330.80">
    <property type="entry name" value="Hypothetical protein, similar to alpha- acetolactate decarboxylase, domain 2"/>
    <property type="match status" value="2"/>
</dbReference>
<dbReference type="Pfam" id="PF03306">
    <property type="entry name" value="AAL_decarboxy"/>
    <property type="match status" value="1"/>
</dbReference>
<dbReference type="InterPro" id="IPR005128">
    <property type="entry name" value="Acetolactate_a_deCO2ase"/>
</dbReference>
<dbReference type="Proteomes" id="UP000029507">
    <property type="component" value="Chromosome"/>
</dbReference>
<accession>A0A089LXP4</accession>
<evidence type="ECO:0000256" key="4">
    <source>
        <dbReference type="ARBA" id="ARBA00013204"/>
    </source>
</evidence>